<evidence type="ECO:0000256" key="1">
    <source>
        <dbReference type="SAM" id="Phobius"/>
    </source>
</evidence>
<dbReference type="RefSeq" id="WP_161717762.1">
    <property type="nucleotide sequence ID" value="NZ_JAAAPO010000003.1"/>
</dbReference>
<reference evidence="3" key="1">
    <citation type="submission" date="2020-01" db="EMBL/GenBank/DDBJ databases">
        <title>Sphingomonas sp. strain CSW-10.</title>
        <authorList>
            <person name="Chen W.-M."/>
        </authorList>
    </citation>
    <scope>NUCLEOTIDE SEQUENCE [LARGE SCALE GENOMIC DNA]</scope>
    <source>
        <strain evidence="3">FSY-8</strain>
    </source>
</reference>
<comment type="caution">
    <text evidence="2">The sequence shown here is derived from an EMBL/GenBank/DDBJ whole genome shotgun (WGS) entry which is preliminary data.</text>
</comment>
<name>A0ABW9XD53_9SPHN</name>
<accession>A0ABW9XD53</accession>
<evidence type="ECO:0000313" key="3">
    <source>
        <dbReference type="Proteomes" id="UP000753724"/>
    </source>
</evidence>
<keyword evidence="1" id="KW-1133">Transmembrane helix</keyword>
<gene>
    <name evidence="2" type="ORF">GTZ99_07835</name>
</gene>
<keyword evidence="1" id="KW-0472">Membrane</keyword>
<keyword evidence="1" id="KW-0812">Transmembrane</keyword>
<dbReference type="EMBL" id="JAAAPO010000003">
    <property type="protein sequence ID" value="NBC36463.1"/>
    <property type="molecule type" value="Genomic_DNA"/>
</dbReference>
<sequence>MSLLSVIEGIADALDLADVLVWLWRKARWLLWLLLLAGAGALGWLHWG</sequence>
<dbReference type="Proteomes" id="UP000753724">
    <property type="component" value="Unassembled WGS sequence"/>
</dbReference>
<organism evidence="2 3">
    <name type="scientific">Novosphingobium ovatum</name>
    <dbReference type="NCBI Taxonomy" id="1908523"/>
    <lineage>
        <taxon>Bacteria</taxon>
        <taxon>Pseudomonadati</taxon>
        <taxon>Pseudomonadota</taxon>
        <taxon>Alphaproteobacteria</taxon>
        <taxon>Sphingomonadales</taxon>
        <taxon>Sphingomonadaceae</taxon>
        <taxon>Novosphingobium</taxon>
    </lineage>
</organism>
<evidence type="ECO:0000313" key="2">
    <source>
        <dbReference type="EMBL" id="NBC36463.1"/>
    </source>
</evidence>
<feature type="transmembrane region" description="Helical" evidence="1">
    <location>
        <begin position="29"/>
        <end position="47"/>
    </location>
</feature>
<protein>
    <submittedName>
        <fullName evidence="2">Uncharacterized protein</fullName>
    </submittedName>
</protein>
<proteinExistence type="predicted"/>
<keyword evidence="3" id="KW-1185">Reference proteome</keyword>